<dbReference type="RefSeq" id="WP_268059174.1">
    <property type="nucleotide sequence ID" value="NZ_JAPOHA010000016.1"/>
</dbReference>
<keyword evidence="2 7" id="KW-0820">tRNA-binding</keyword>
<feature type="site" description="Discriminates between blocked and unblocked aminoacyl-tRNA" evidence="7">
    <location>
        <position position="25"/>
    </location>
</feature>
<dbReference type="PANTHER" id="PTHR17224:SF1">
    <property type="entry name" value="PEPTIDYL-TRNA HYDROLASE"/>
    <property type="match status" value="1"/>
</dbReference>
<comment type="function">
    <text evidence="7">Catalyzes the release of premature peptidyl moieties from peptidyl-tRNA molecules trapped in stalled 50S ribosomal subunits, and thus maintains levels of free tRNAs and 50S ribosomes.</text>
</comment>
<evidence type="ECO:0000313" key="10">
    <source>
        <dbReference type="EMBL" id="MCY1715138.1"/>
    </source>
</evidence>
<evidence type="ECO:0000256" key="7">
    <source>
        <dbReference type="HAMAP-Rule" id="MF_00083"/>
    </source>
</evidence>
<evidence type="ECO:0000256" key="9">
    <source>
        <dbReference type="RuleBase" id="RU004320"/>
    </source>
</evidence>
<organism evidence="10 11">
    <name type="scientific">Caproiciproducens galactitolivorans</name>
    <dbReference type="NCBI Taxonomy" id="642589"/>
    <lineage>
        <taxon>Bacteria</taxon>
        <taxon>Bacillati</taxon>
        <taxon>Bacillota</taxon>
        <taxon>Clostridia</taxon>
        <taxon>Eubacteriales</taxon>
        <taxon>Acutalibacteraceae</taxon>
        <taxon>Caproiciproducens</taxon>
    </lineage>
</organism>
<accession>A0ABT4BYW8</accession>
<dbReference type="HAMAP" id="MF_00083">
    <property type="entry name" value="Pept_tRNA_hydro_bact"/>
    <property type="match status" value="1"/>
</dbReference>
<feature type="binding site" evidence="7">
    <location>
        <position position="128"/>
    </location>
    <ligand>
        <name>tRNA</name>
        <dbReference type="ChEBI" id="CHEBI:17843"/>
    </ligand>
</feature>
<evidence type="ECO:0000313" key="11">
    <source>
        <dbReference type="Proteomes" id="UP001082703"/>
    </source>
</evidence>
<dbReference type="InterPro" id="IPR036416">
    <property type="entry name" value="Pept_tRNA_hydro_sf"/>
</dbReference>
<comment type="caution">
    <text evidence="10">The sequence shown here is derived from an EMBL/GenBank/DDBJ whole genome shotgun (WGS) entry which is preliminary data.</text>
</comment>
<comment type="subcellular location">
    <subcellularLocation>
        <location evidence="7">Cytoplasm</location>
    </subcellularLocation>
</comment>
<dbReference type="EMBL" id="JAPOHA010000016">
    <property type="protein sequence ID" value="MCY1715138.1"/>
    <property type="molecule type" value="Genomic_DNA"/>
</dbReference>
<dbReference type="NCBIfam" id="TIGR00447">
    <property type="entry name" value="pth"/>
    <property type="match status" value="1"/>
</dbReference>
<comment type="similarity">
    <text evidence="5 7 9">Belongs to the PTH family.</text>
</comment>
<proteinExistence type="inferred from homology"/>
<gene>
    <name evidence="7 10" type="primary">pth</name>
    <name evidence="10" type="ORF">OUY18_12860</name>
</gene>
<keyword evidence="4 7" id="KW-0694">RNA-binding</keyword>
<dbReference type="EC" id="3.1.1.29" evidence="1 7"/>
<evidence type="ECO:0000256" key="2">
    <source>
        <dbReference type="ARBA" id="ARBA00022555"/>
    </source>
</evidence>
<evidence type="ECO:0000256" key="6">
    <source>
        <dbReference type="ARBA" id="ARBA00050038"/>
    </source>
</evidence>
<name>A0ABT4BYW8_9FIRM</name>
<dbReference type="CDD" id="cd00462">
    <property type="entry name" value="PTH"/>
    <property type="match status" value="1"/>
</dbReference>
<feature type="binding site" evidence="7">
    <location>
        <position position="30"/>
    </location>
    <ligand>
        <name>tRNA</name>
        <dbReference type="ChEBI" id="CHEBI:17843"/>
    </ligand>
</feature>
<comment type="function">
    <text evidence="7">Hydrolyzes ribosome-free peptidyl-tRNAs (with 1 or more amino acids incorporated), which drop off the ribosome during protein synthesis, or as a result of ribosome stalling.</text>
</comment>
<dbReference type="Pfam" id="PF01195">
    <property type="entry name" value="Pept_tRNA_hydro"/>
    <property type="match status" value="1"/>
</dbReference>
<feature type="active site" description="Proton acceptor" evidence="7">
    <location>
        <position position="35"/>
    </location>
</feature>
<evidence type="ECO:0000256" key="8">
    <source>
        <dbReference type="RuleBase" id="RU000673"/>
    </source>
</evidence>
<feature type="binding site" evidence="7">
    <location>
        <position position="82"/>
    </location>
    <ligand>
        <name>tRNA</name>
        <dbReference type="ChEBI" id="CHEBI:17843"/>
    </ligand>
</feature>
<feature type="binding site" evidence="7">
    <location>
        <position position="80"/>
    </location>
    <ligand>
        <name>tRNA</name>
        <dbReference type="ChEBI" id="CHEBI:17843"/>
    </ligand>
</feature>
<feature type="site" description="Stabilizes the basic form of H active site to accept a proton" evidence="7">
    <location>
        <position position="107"/>
    </location>
</feature>
<sequence>MFHNPFAAKAEPAGQVEYLIVGLGNPGAKYENTRHNAGFMALDYIAEKAGARVDRLKFKGLCGTAQIGGKKVLLLKPSTYMNLSGQSVTEAMRFYKLPPEKTIILFDDISLEPGRMRIRMKGSDGGQNGMKNIIYLSGSDRFPRIKIGTGAKPNPGWDLADWVLSKFTDADRKALYEAIDHVNSSVELMVQDNAAEAMNRYNS</sequence>
<keyword evidence="11" id="KW-1185">Reference proteome</keyword>
<evidence type="ECO:0000256" key="1">
    <source>
        <dbReference type="ARBA" id="ARBA00013260"/>
    </source>
</evidence>
<reference evidence="10 11" key="1">
    <citation type="submission" date="2022-11" db="EMBL/GenBank/DDBJ databases">
        <authorList>
            <person name="Caiyu Z."/>
        </authorList>
    </citation>
    <scope>NUCLEOTIDE SEQUENCE [LARGE SCALE GENOMIC DNA]</scope>
    <source>
        <strain evidence="10 11">YR-4</strain>
    </source>
</reference>
<dbReference type="SUPFAM" id="SSF53178">
    <property type="entry name" value="Peptidyl-tRNA hydrolase-like"/>
    <property type="match status" value="1"/>
</dbReference>
<dbReference type="Proteomes" id="UP001082703">
    <property type="component" value="Unassembled WGS sequence"/>
</dbReference>
<evidence type="ECO:0000256" key="4">
    <source>
        <dbReference type="ARBA" id="ARBA00022884"/>
    </source>
</evidence>
<dbReference type="GO" id="GO:0004045">
    <property type="term" value="F:peptidyl-tRNA hydrolase activity"/>
    <property type="evidence" value="ECO:0007669"/>
    <property type="project" value="UniProtKB-EC"/>
</dbReference>
<dbReference type="PROSITE" id="PS01195">
    <property type="entry name" value="PEPT_TRNA_HYDROL_1"/>
    <property type="match status" value="1"/>
</dbReference>
<dbReference type="InterPro" id="IPR018171">
    <property type="entry name" value="Pept_tRNA_hydro_CS"/>
</dbReference>
<evidence type="ECO:0000256" key="5">
    <source>
        <dbReference type="ARBA" id="ARBA00038063"/>
    </source>
</evidence>
<comment type="subunit">
    <text evidence="7">Monomer.</text>
</comment>
<dbReference type="Gene3D" id="3.40.50.1470">
    <property type="entry name" value="Peptidyl-tRNA hydrolase"/>
    <property type="match status" value="1"/>
</dbReference>
<evidence type="ECO:0000256" key="3">
    <source>
        <dbReference type="ARBA" id="ARBA00022801"/>
    </source>
</evidence>
<protein>
    <recommendedName>
        <fullName evidence="6 7">Peptidyl-tRNA hydrolase</fullName>
        <shortName evidence="7">Pth</shortName>
        <ecNumber evidence="1 7">3.1.1.29</ecNumber>
    </recommendedName>
</protein>
<keyword evidence="7" id="KW-0963">Cytoplasm</keyword>
<dbReference type="PANTHER" id="PTHR17224">
    <property type="entry name" value="PEPTIDYL-TRNA HYDROLASE"/>
    <property type="match status" value="1"/>
</dbReference>
<dbReference type="InterPro" id="IPR001328">
    <property type="entry name" value="Pept_tRNA_hydro"/>
</dbReference>
<keyword evidence="3 7" id="KW-0378">Hydrolase</keyword>
<comment type="catalytic activity">
    <reaction evidence="7 8">
        <text>an N-acyl-L-alpha-aminoacyl-tRNA + H2O = an N-acyl-L-amino acid + a tRNA + H(+)</text>
        <dbReference type="Rhea" id="RHEA:54448"/>
        <dbReference type="Rhea" id="RHEA-COMP:10123"/>
        <dbReference type="Rhea" id="RHEA-COMP:13883"/>
        <dbReference type="ChEBI" id="CHEBI:15377"/>
        <dbReference type="ChEBI" id="CHEBI:15378"/>
        <dbReference type="ChEBI" id="CHEBI:59874"/>
        <dbReference type="ChEBI" id="CHEBI:78442"/>
        <dbReference type="ChEBI" id="CHEBI:138191"/>
        <dbReference type="EC" id="3.1.1.29"/>
    </reaction>
</comment>